<keyword evidence="2" id="KW-1185">Reference proteome</keyword>
<proteinExistence type="predicted"/>
<reference evidence="1 2" key="1">
    <citation type="journal article" date="2020" name="Front. Microbiol.">
        <title>Single-cell genomics of novel Actinobacteria with the Wood-Ljungdahl pathway discovered in a serpentinizing system.</title>
        <authorList>
            <person name="Merino N."/>
            <person name="Kawai M."/>
            <person name="Boyd E.S."/>
            <person name="Colman D.R."/>
            <person name="McGlynn S.E."/>
            <person name="Nealson K.H."/>
            <person name="Kurokawa K."/>
            <person name="Hongoh Y."/>
        </authorList>
    </citation>
    <scope>NUCLEOTIDE SEQUENCE [LARGE SCALE GENOMIC DNA]</scope>
    <source>
        <strain evidence="1 2">S33</strain>
    </source>
</reference>
<comment type="caution">
    <text evidence="1">The sequence shown here is derived from an EMBL/GenBank/DDBJ whole genome shotgun (WGS) entry which is preliminary data.</text>
</comment>
<evidence type="ECO:0000313" key="1">
    <source>
        <dbReference type="EMBL" id="GFP28746.1"/>
    </source>
</evidence>
<evidence type="ECO:0000313" key="2">
    <source>
        <dbReference type="Proteomes" id="UP000591948"/>
    </source>
</evidence>
<gene>
    <name evidence="1" type="ORF">HKBW3S33_02162</name>
</gene>
<name>A0A6V8PD42_9ACTN</name>
<protein>
    <submittedName>
        <fullName evidence="1">Uncharacterized protein</fullName>
    </submittedName>
</protein>
<dbReference type="EMBL" id="BLRY01000385">
    <property type="protein sequence ID" value="GFP28746.1"/>
    <property type="molecule type" value="Genomic_DNA"/>
</dbReference>
<dbReference type="Proteomes" id="UP000591948">
    <property type="component" value="Unassembled WGS sequence"/>
</dbReference>
<accession>A0A6V8PD42</accession>
<feature type="non-terminal residue" evidence="1">
    <location>
        <position position="1"/>
    </location>
</feature>
<dbReference type="AlphaFoldDB" id="A0A6V8PD42"/>
<organism evidence="1 2">
    <name type="scientific">Candidatus Hakubella thermalkaliphila</name>
    <dbReference type="NCBI Taxonomy" id="2754717"/>
    <lineage>
        <taxon>Bacteria</taxon>
        <taxon>Bacillati</taxon>
        <taxon>Actinomycetota</taxon>
        <taxon>Actinomycetota incertae sedis</taxon>
        <taxon>Candidatus Hakubellales</taxon>
        <taxon>Candidatus Hakubellaceae</taxon>
        <taxon>Candidatus Hakubella</taxon>
    </lineage>
</organism>
<sequence length="37" mass="4303">KERPTISPVSLKREARFGVNEEDQTHKSEDCRVIAYL</sequence>